<reference evidence="3 4" key="2">
    <citation type="submission" date="2019-09" db="EMBL/GenBank/DDBJ databases">
        <authorList>
            <person name="Jin C."/>
        </authorList>
    </citation>
    <scope>NUCLEOTIDE SEQUENCE [LARGE SCALE GENOMIC DNA]</scope>
    <source>
        <strain evidence="3 4">BN140041</strain>
    </source>
</reference>
<gene>
    <name evidence="3" type="ORF">F0U47_02630</name>
</gene>
<keyword evidence="4" id="KW-1185">Reference proteome</keyword>
<protein>
    <submittedName>
        <fullName evidence="3">MCE family protein</fullName>
    </submittedName>
</protein>
<comment type="caution">
    <text evidence="3">The sequence shown here is derived from an EMBL/GenBank/DDBJ whole genome shotgun (WGS) entry which is preliminary data.</text>
</comment>
<dbReference type="InterPro" id="IPR024516">
    <property type="entry name" value="Mce_C"/>
</dbReference>
<dbReference type="PANTHER" id="PTHR33371:SF4">
    <property type="entry name" value="INTERMEMBRANE PHOSPHOLIPID TRANSPORT SYSTEM BINDING PROTEIN MLAD"/>
    <property type="match status" value="1"/>
</dbReference>
<dbReference type="Proteomes" id="UP000324351">
    <property type="component" value="Unassembled WGS sequence"/>
</dbReference>
<evidence type="ECO:0000259" key="1">
    <source>
        <dbReference type="Pfam" id="PF02470"/>
    </source>
</evidence>
<accession>A0A5B1M8H8</accession>
<dbReference type="Pfam" id="PF02470">
    <property type="entry name" value="MlaD"/>
    <property type="match status" value="1"/>
</dbReference>
<reference evidence="3 4" key="1">
    <citation type="submission" date="2019-09" db="EMBL/GenBank/DDBJ databases">
        <title>Nocardioides panacisoli sp. nov., isolated from the soil of a ginseng field.</title>
        <authorList>
            <person name="Cho C."/>
        </authorList>
    </citation>
    <scope>NUCLEOTIDE SEQUENCE [LARGE SCALE GENOMIC DNA]</scope>
    <source>
        <strain evidence="3 4">BN140041</strain>
    </source>
</reference>
<evidence type="ECO:0000259" key="2">
    <source>
        <dbReference type="Pfam" id="PF11887"/>
    </source>
</evidence>
<proteinExistence type="predicted"/>
<sequence>MLVTTQTNRTTAVKVAVKVVDDVQRAAPAGLSRPLRLALLAVALLFTSACGALPGAPAGKMEVVAYFQDSAGLFVGNDVGILGVPVGEITSIEPDGEQVKVTMEIDDDYQVPADAGAVVVARSVATDRYIELTPVYAKGPTLSDGDEIQADRTRSPVDFDQVLAALNDFATGIAGSKDATRAIQRFINQGAGALKGNGPLINQTVHALQEGVDGIHAQRGNITSTLKSLDVLLAAVSANEATARTFIRQVTEAADLLADERKNFRTALRSLDDAVTVVAEFAVDNREQIVQALDGSTRLVRSLLEKQGALTEILRVMPLALQNLELARDGDRLPVILDPVALDPLGGVLRDICDRLPAQICQLLGTDPGGN</sequence>
<dbReference type="GO" id="GO:0005576">
    <property type="term" value="C:extracellular region"/>
    <property type="evidence" value="ECO:0007669"/>
    <property type="project" value="TreeGrafter"/>
</dbReference>
<evidence type="ECO:0000313" key="3">
    <source>
        <dbReference type="EMBL" id="KAA1429113.1"/>
    </source>
</evidence>
<feature type="domain" description="Mce/MlaD" evidence="1">
    <location>
        <begin position="62"/>
        <end position="134"/>
    </location>
</feature>
<organism evidence="3 4">
    <name type="scientific">Nocardioides antri</name>
    <dbReference type="NCBI Taxonomy" id="2607659"/>
    <lineage>
        <taxon>Bacteria</taxon>
        <taxon>Bacillati</taxon>
        <taxon>Actinomycetota</taxon>
        <taxon>Actinomycetes</taxon>
        <taxon>Propionibacteriales</taxon>
        <taxon>Nocardioidaceae</taxon>
        <taxon>Nocardioides</taxon>
    </lineage>
</organism>
<dbReference type="InterPro" id="IPR003399">
    <property type="entry name" value="Mce/MlaD"/>
</dbReference>
<dbReference type="Pfam" id="PF11887">
    <property type="entry name" value="Mce4_CUP1"/>
    <property type="match status" value="1"/>
</dbReference>
<dbReference type="PANTHER" id="PTHR33371">
    <property type="entry name" value="INTERMEMBRANE PHOSPHOLIPID TRANSPORT SYSTEM BINDING PROTEIN MLAD-RELATED"/>
    <property type="match status" value="1"/>
</dbReference>
<evidence type="ECO:0000313" key="4">
    <source>
        <dbReference type="Proteomes" id="UP000324351"/>
    </source>
</evidence>
<dbReference type="EMBL" id="VUJW01000001">
    <property type="protein sequence ID" value="KAA1429113.1"/>
    <property type="molecule type" value="Genomic_DNA"/>
</dbReference>
<dbReference type="InterPro" id="IPR052336">
    <property type="entry name" value="MlaD_Phospholipid_Transporter"/>
</dbReference>
<dbReference type="AlphaFoldDB" id="A0A5B1M8H8"/>
<dbReference type="InterPro" id="IPR005693">
    <property type="entry name" value="Mce"/>
</dbReference>
<name>A0A5B1M8H8_9ACTN</name>
<feature type="domain" description="Mammalian cell entry C-terminal" evidence="2">
    <location>
        <begin position="140"/>
        <end position="317"/>
    </location>
</feature>
<dbReference type="NCBIfam" id="TIGR00996">
    <property type="entry name" value="Mtu_fam_mce"/>
    <property type="match status" value="1"/>
</dbReference>